<proteinExistence type="predicted"/>
<dbReference type="Proteomes" id="UP000001568">
    <property type="component" value="Chromosome 2"/>
</dbReference>
<evidence type="ECO:0000256" key="1">
    <source>
        <dbReference type="SAM" id="Coils"/>
    </source>
</evidence>
<keyword evidence="2" id="KW-0472">Membrane</keyword>
<organism evidence="3 4">
    <name type="scientific">Ostreococcus lucimarinus (strain CCE9901)</name>
    <dbReference type="NCBI Taxonomy" id="436017"/>
    <lineage>
        <taxon>Eukaryota</taxon>
        <taxon>Viridiplantae</taxon>
        <taxon>Chlorophyta</taxon>
        <taxon>Mamiellophyceae</taxon>
        <taxon>Mamiellales</taxon>
        <taxon>Bathycoccaceae</taxon>
        <taxon>Ostreococcus</taxon>
    </lineage>
</organism>
<keyword evidence="4" id="KW-1185">Reference proteome</keyword>
<reference evidence="3 4" key="1">
    <citation type="journal article" date="2007" name="Proc. Natl. Acad. Sci. U.S.A.">
        <title>The tiny eukaryote Ostreococcus provides genomic insights into the paradox of plankton speciation.</title>
        <authorList>
            <person name="Palenik B."/>
            <person name="Grimwood J."/>
            <person name="Aerts A."/>
            <person name="Rouze P."/>
            <person name="Salamov A."/>
            <person name="Putnam N."/>
            <person name="Dupont C."/>
            <person name="Jorgensen R."/>
            <person name="Derelle E."/>
            <person name="Rombauts S."/>
            <person name="Zhou K."/>
            <person name="Otillar R."/>
            <person name="Merchant S.S."/>
            <person name="Podell S."/>
            <person name="Gaasterland T."/>
            <person name="Napoli C."/>
            <person name="Gendler K."/>
            <person name="Manuell A."/>
            <person name="Tai V."/>
            <person name="Vallon O."/>
            <person name="Piganeau G."/>
            <person name="Jancek S."/>
            <person name="Heijde M."/>
            <person name="Jabbari K."/>
            <person name="Bowler C."/>
            <person name="Lohr M."/>
            <person name="Robbens S."/>
            <person name="Werner G."/>
            <person name="Dubchak I."/>
            <person name="Pazour G.J."/>
            <person name="Ren Q."/>
            <person name="Paulsen I."/>
            <person name="Delwiche C."/>
            <person name="Schmutz J."/>
            <person name="Rokhsar D."/>
            <person name="Van de Peer Y."/>
            <person name="Moreau H."/>
            <person name="Grigoriev I.V."/>
        </authorList>
    </citation>
    <scope>NUCLEOTIDE SEQUENCE [LARGE SCALE GENOMIC DNA]</scope>
    <source>
        <strain evidence="3 4">CCE9901</strain>
    </source>
</reference>
<dbReference type="KEGG" id="olu:OSTLU_119396"/>
<dbReference type="Gene3D" id="2.60.200.20">
    <property type="match status" value="1"/>
</dbReference>
<evidence type="ECO:0000313" key="3">
    <source>
        <dbReference type="EMBL" id="ABO94393.1"/>
    </source>
</evidence>
<dbReference type="HOGENOM" id="CLU_471437_0_0_1"/>
<dbReference type="Gramene" id="ABO94393">
    <property type="protein sequence ID" value="ABO94393"/>
    <property type="gene ID" value="OSTLU_119396"/>
</dbReference>
<feature type="transmembrane region" description="Helical" evidence="2">
    <location>
        <begin position="29"/>
        <end position="51"/>
    </location>
</feature>
<keyword evidence="2" id="KW-1133">Transmembrane helix</keyword>
<name>A4RTC4_OSTLU</name>
<feature type="coiled-coil region" evidence="1">
    <location>
        <begin position="418"/>
        <end position="445"/>
    </location>
</feature>
<dbReference type="OMA" id="CFRMREG"/>
<dbReference type="OrthoDB" id="495655at2759"/>
<protein>
    <submittedName>
        <fullName evidence="3">Uncharacterized protein</fullName>
    </submittedName>
</protein>
<keyword evidence="2" id="KW-0812">Transmembrane</keyword>
<sequence>MGFKELLKDSVTEVFTYRTTKLVKTNDKFLVTLHFIFMSLIATFALVSILLSHNYMLFELPALYVTTTYQKFGPDPVTSNVVLAREIAQNATVDYCNTGYVNWRRGGKVFDDAYMTALECTAQHAPAEYVWPFDAGNGMTIGTFAEVHSVTRSCTSPGASTYGAAGCTETQTSPQAYMVVGVDLLSMQLDIRYQTATGTLNEAEVVDVNGVEYITSITKPTVTFPQLLAMAGINSLDETNPSIVGDRGSVTGLPYRMSGLRLNVKVSFTNTYFSKPLKTTVTATLSAEQVKTNNFNAKTTVTYLPHPTDAGIHSISRYFHTWATSTVTFVSSGHIGKFDLFALALAITNAFVLIGMATTIVDFVGVMSSETFLDDKYEDDGERFGLEMMLANIENDDHPGVPFDPNDLRLKDAAGDPGLSYEKTLEQLLDEVREIQEQLSLLPEDENELRAITTGHAEEEEYRKLRLIYVPDPLSTEANDKSYVPPEILLHDGQQTIGRGMGGIENKGVSRQQFSIAVIKERIRMKSLHEGPGVWRQSSGRWEMLPVGKAAVLSVGDRLCFRMREGKLGGHEGVFTLDFQDTRMECTVFGIPLR</sequence>
<gene>
    <name evidence="3" type="primary">Unk4</name>
    <name evidence="3" type="ORF">OSTLU_119396</name>
</gene>
<dbReference type="GeneID" id="5000210"/>
<keyword evidence="1" id="KW-0175">Coiled coil</keyword>
<dbReference type="STRING" id="436017.A4RTC4"/>
<dbReference type="AlphaFoldDB" id="A4RTC4"/>
<accession>A4RTC4</accession>
<dbReference type="RefSeq" id="XP_001416101.1">
    <property type="nucleotide sequence ID" value="XM_001416064.1"/>
</dbReference>
<dbReference type="EMBL" id="CP000582">
    <property type="protein sequence ID" value="ABO94393.1"/>
    <property type="molecule type" value="Genomic_DNA"/>
</dbReference>
<evidence type="ECO:0000256" key="2">
    <source>
        <dbReference type="SAM" id="Phobius"/>
    </source>
</evidence>
<evidence type="ECO:0000313" key="4">
    <source>
        <dbReference type="Proteomes" id="UP000001568"/>
    </source>
</evidence>